<evidence type="ECO:0000313" key="1">
    <source>
        <dbReference type="EMBL" id="RNA06894.1"/>
    </source>
</evidence>
<evidence type="ECO:0008006" key="3">
    <source>
        <dbReference type="Google" id="ProtNLM"/>
    </source>
</evidence>
<dbReference type="Proteomes" id="UP000276133">
    <property type="component" value="Unassembled WGS sequence"/>
</dbReference>
<name>A0A3M7Q6R4_BRAPC</name>
<comment type="caution">
    <text evidence="1">The sequence shown here is derived from an EMBL/GenBank/DDBJ whole genome shotgun (WGS) entry which is preliminary data.</text>
</comment>
<proteinExistence type="predicted"/>
<dbReference type="OrthoDB" id="7998822at2759"/>
<accession>A0A3M7Q6R4</accession>
<organism evidence="1 2">
    <name type="scientific">Brachionus plicatilis</name>
    <name type="common">Marine rotifer</name>
    <name type="synonym">Brachionus muelleri</name>
    <dbReference type="NCBI Taxonomy" id="10195"/>
    <lineage>
        <taxon>Eukaryota</taxon>
        <taxon>Metazoa</taxon>
        <taxon>Spiralia</taxon>
        <taxon>Gnathifera</taxon>
        <taxon>Rotifera</taxon>
        <taxon>Eurotatoria</taxon>
        <taxon>Monogononta</taxon>
        <taxon>Pseudotrocha</taxon>
        <taxon>Ploima</taxon>
        <taxon>Brachionidae</taxon>
        <taxon>Brachionus</taxon>
    </lineage>
</organism>
<sequence>MVDEFKESCYSRLNIIKYLSNRKWGLKPSTLCNLYKSLIGSIDYSFPCLSSFPETNMKIQVIQNSAVGSILNLNQDTSNIMDQEAINKLKQRVSNRLFKLSERYVRAGLSHFVPLVVRLVEEYREDFESRYIEYPTPLSKCYLTFSSFFPELSET</sequence>
<dbReference type="AlphaFoldDB" id="A0A3M7Q6R4"/>
<evidence type="ECO:0000313" key="2">
    <source>
        <dbReference type="Proteomes" id="UP000276133"/>
    </source>
</evidence>
<dbReference type="EMBL" id="REGN01007236">
    <property type="protein sequence ID" value="RNA06894.1"/>
    <property type="molecule type" value="Genomic_DNA"/>
</dbReference>
<protein>
    <recommendedName>
        <fullName evidence="3">RNA-directed DNA polymerase from mobile element jockey-like</fullName>
    </recommendedName>
</protein>
<reference evidence="1 2" key="1">
    <citation type="journal article" date="2018" name="Sci. Rep.">
        <title>Genomic signatures of local adaptation to the degree of environmental predictability in rotifers.</title>
        <authorList>
            <person name="Franch-Gras L."/>
            <person name="Hahn C."/>
            <person name="Garcia-Roger E.M."/>
            <person name="Carmona M.J."/>
            <person name="Serra M."/>
            <person name="Gomez A."/>
        </authorList>
    </citation>
    <scope>NUCLEOTIDE SEQUENCE [LARGE SCALE GENOMIC DNA]</scope>
    <source>
        <strain evidence="1">HYR1</strain>
    </source>
</reference>
<gene>
    <name evidence="1" type="ORF">BpHYR1_025226</name>
</gene>
<keyword evidence="2" id="KW-1185">Reference proteome</keyword>